<gene>
    <name evidence="1" type="ORF">FA869_17135</name>
</gene>
<comment type="caution">
    <text evidence="1">The sequence shown here is derived from an EMBL/GenBank/DDBJ whole genome shotgun (WGS) entry which is preliminary data.</text>
</comment>
<evidence type="ECO:0000313" key="2">
    <source>
        <dbReference type="Proteomes" id="UP000305198"/>
    </source>
</evidence>
<dbReference type="AlphaFoldDB" id="A0A4U0YBI7"/>
<dbReference type="RefSeq" id="WP_412917668.1">
    <property type="nucleotide sequence ID" value="NZ_SWAV01000030.1"/>
</dbReference>
<dbReference type="EMBL" id="SWAV01000030">
    <property type="protein sequence ID" value="TKA89090.1"/>
    <property type="molecule type" value="Genomic_DNA"/>
</dbReference>
<sequence>MTLLPWSHSCSAGFTLRGWHSPPSGKPLLHFIHGNGFCCRTYEPMLALLAEHFDLWL</sequence>
<keyword evidence="1" id="KW-0378">Hydrolase</keyword>
<feature type="non-terminal residue" evidence="1">
    <location>
        <position position="57"/>
    </location>
</feature>
<dbReference type="InterPro" id="IPR029058">
    <property type="entry name" value="AB_hydrolase_fold"/>
</dbReference>
<dbReference type="SUPFAM" id="SSF53474">
    <property type="entry name" value="alpha/beta-Hydrolases"/>
    <property type="match status" value="1"/>
</dbReference>
<proteinExistence type="predicted"/>
<accession>A0A4U0YBI7</accession>
<dbReference type="Gene3D" id="3.40.50.1820">
    <property type="entry name" value="alpha/beta hydrolase"/>
    <property type="match status" value="1"/>
</dbReference>
<reference evidence="1 2" key="1">
    <citation type="submission" date="2019-04" db="EMBL/GenBank/DDBJ databases">
        <title>Crypto-aerobic microbial life in anoxic (sulfidic) marine sediments.</title>
        <authorList>
            <person name="Bhattacharya S."/>
            <person name="Roy C."/>
            <person name="Mondal N."/>
            <person name="Sarkar J."/>
            <person name="Mandal S."/>
            <person name="Rameez M.J."/>
            <person name="Ghosh W."/>
        </authorList>
    </citation>
    <scope>NUCLEOTIDE SEQUENCE [LARGE SCALE GENOMIC DNA]</scope>
    <source>
        <strain evidence="1 2">SBBB</strain>
    </source>
</reference>
<organism evidence="1 2">
    <name type="scientific">Halopseudomonas bauzanensis</name>
    <dbReference type="NCBI Taxonomy" id="653930"/>
    <lineage>
        <taxon>Bacteria</taxon>
        <taxon>Pseudomonadati</taxon>
        <taxon>Pseudomonadota</taxon>
        <taxon>Gammaproteobacteria</taxon>
        <taxon>Pseudomonadales</taxon>
        <taxon>Pseudomonadaceae</taxon>
        <taxon>Halopseudomonas</taxon>
    </lineage>
</organism>
<dbReference type="Proteomes" id="UP000305198">
    <property type="component" value="Unassembled WGS sequence"/>
</dbReference>
<protein>
    <submittedName>
        <fullName evidence="1">Alpha/beta hydrolase</fullName>
    </submittedName>
</protein>
<name>A0A4U0YBI7_9GAMM</name>
<evidence type="ECO:0000313" key="1">
    <source>
        <dbReference type="EMBL" id="TKA89090.1"/>
    </source>
</evidence>
<dbReference type="GO" id="GO:0016787">
    <property type="term" value="F:hydrolase activity"/>
    <property type="evidence" value="ECO:0007669"/>
    <property type="project" value="UniProtKB-KW"/>
</dbReference>